<feature type="transmembrane region" description="Helical" evidence="1">
    <location>
        <begin position="68"/>
        <end position="87"/>
    </location>
</feature>
<organism evidence="2 3">
    <name type="scientific">Dictyobacter vulcani</name>
    <dbReference type="NCBI Taxonomy" id="2607529"/>
    <lineage>
        <taxon>Bacteria</taxon>
        <taxon>Bacillati</taxon>
        <taxon>Chloroflexota</taxon>
        <taxon>Ktedonobacteria</taxon>
        <taxon>Ktedonobacterales</taxon>
        <taxon>Dictyobacteraceae</taxon>
        <taxon>Dictyobacter</taxon>
    </lineage>
</organism>
<evidence type="ECO:0000256" key="1">
    <source>
        <dbReference type="SAM" id="Phobius"/>
    </source>
</evidence>
<comment type="caution">
    <text evidence="2">The sequence shown here is derived from an EMBL/GenBank/DDBJ whole genome shotgun (WGS) entry which is preliminary data.</text>
</comment>
<keyword evidence="1" id="KW-0812">Transmembrane</keyword>
<evidence type="ECO:0008006" key="4">
    <source>
        <dbReference type="Google" id="ProtNLM"/>
    </source>
</evidence>
<keyword evidence="1" id="KW-1133">Transmembrane helix</keyword>
<proteinExistence type="predicted"/>
<dbReference type="EMBL" id="BKZW01000001">
    <property type="protein sequence ID" value="GER86114.1"/>
    <property type="molecule type" value="Genomic_DNA"/>
</dbReference>
<keyword evidence="3" id="KW-1185">Reference proteome</keyword>
<reference evidence="2 3" key="1">
    <citation type="submission" date="2019-10" db="EMBL/GenBank/DDBJ databases">
        <title>Dictyobacter vulcani sp. nov., within the class Ktedonobacteria, isolated from soil of volcanic Mt. Zao.</title>
        <authorList>
            <person name="Zheng Y."/>
            <person name="Wang C.M."/>
            <person name="Sakai Y."/>
            <person name="Abe K."/>
            <person name="Yokota A."/>
            <person name="Yabe S."/>
        </authorList>
    </citation>
    <scope>NUCLEOTIDE SEQUENCE [LARGE SCALE GENOMIC DNA]</scope>
    <source>
        <strain evidence="2 3">W12</strain>
    </source>
</reference>
<evidence type="ECO:0000313" key="2">
    <source>
        <dbReference type="EMBL" id="GER86114.1"/>
    </source>
</evidence>
<name>A0A5J4KBS1_9CHLR</name>
<protein>
    <recommendedName>
        <fullName evidence="4">DUF2568 domain-containing protein</fullName>
    </recommendedName>
</protein>
<feature type="transmembrane region" description="Helical" evidence="1">
    <location>
        <begin position="35"/>
        <end position="56"/>
    </location>
</feature>
<dbReference type="AlphaFoldDB" id="A0A5J4KBS1"/>
<dbReference type="Pfam" id="PF10823">
    <property type="entry name" value="DUF2568"/>
    <property type="match status" value="1"/>
</dbReference>
<accession>A0A5J4KBS1</accession>
<feature type="transmembrane region" description="Helical" evidence="1">
    <location>
        <begin position="93"/>
        <end position="111"/>
    </location>
</feature>
<feature type="transmembrane region" description="Helical" evidence="1">
    <location>
        <begin position="7"/>
        <end position="29"/>
    </location>
</feature>
<dbReference type="RefSeq" id="WP_151754294.1">
    <property type="nucleotide sequence ID" value="NZ_BKZW01000001.1"/>
</dbReference>
<dbReference type="Proteomes" id="UP000326912">
    <property type="component" value="Unassembled WGS sequence"/>
</dbReference>
<keyword evidence="1" id="KW-0472">Membrane</keyword>
<gene>
    <name evidence="2" type="ORF">KDW_02760</name>
</gene>
<sequence>MLTVLKYTNLAVALLLELCMIAALGYWGFTTGNGIILKVMLGLGAPVLAIILWGMFGAPRSKWRLQGLAYGAFKFIIFGVAIAALFAAQQEQLAIAFIIVLVINNILLYIWHQ</sequence>
<evidence type="ECO:0000313" key="3">
    <source>
        <dbReference type="Proteomes" id="UP000326912"/>
    </source>
</evidence>
<dbReference type="InterPro" id="IPR021214">
    <property type="entry name" value="DUF2568"/>
</dbReference>